<proteinExistence type="predicted"/>
<reference evidence="3" key="1">
    <citation type="journal article" date="2019" name="Int. J. Syst. Evol. Microbiol.">
        <title>The Global Catalogue of Microorganisms (GCM) 10K type strain sequencing project: providing services to taxonomists for standard genome sequencing and annotation.</title>
        <authorList>
            <consortium name="The Broad Institute Genomics Platform"/>
            <consortium name="The Broad Institute Genome Sequencing Center for Infectious Disease"/>
            <person name="Wu L."/>
            <person name="Ma J."/>
        </authorList>
    </citation>
    <scope>NUCLEOTIDE SEQUENCE [LARGE SCALE GENOMIC DNA]</scope>
    <source>
        <strain evidence="3">CGMCC 1.12750</strain>
    </source>
</reference>
<evidence type="ECO:0000313" key="3">
    <source>
        <dbReference type="Proteomes" id="UP001596516"/>
    </source>
</evidence>
<name>A0ABW2UNY9_9RHOB</name>
<feature type="compositionally biased region" description="Basic and acidic residues" evidence="1">
    <location>
        <begin position="1"/>
        <end position="20"/>
    </location>
</feature>
<feature type="region of interest" description="Disordered" evidence="1">
    <location>
        <begin position="1"/>
        <end position="40"/>
    </location>
</feature>
<dbReference type="EMBL" id="JBHTFQ010000010">
    <property type="protein sequence ID" value="MFC7705830.1"/>
    <property type="molecule type" value="Genomic_DNA"/>
</dbReference>
<sequence length="138" mass="14520">MSDAHREKDTNPAASLRDDGPLGPLVLTPDLRIVPDAGPQPVPAAPVLSLADTIAELEAALSGGDWEPDTPPAFEPPPPLGRAPSPEPAAIPVADLRPLVAELLREELRGPLGERITHTVRKLVHAEVARTLAARGLQ</sequence>
<evidence type="ECO:0000256" key="1">
    <source>
        <dbReference type="SAM" id="MobiDB-lite"/>
    </source>
</evidence>
<evidence type="ECO:0008006" key="4">
    <source>
        <dbReference type="Google" id="ProtNLM"/>
    </source>
</evidence>
<protein>
    <recommendedName>
        <fullName evidence="4">DUF2497 domain-containing protein</fullName>
    </recommendedName>
</protein>
<feature type="region of interest" description="Disordered" evidence="1">
    <location>
        <begin position="60"/>
        <end position="90"/>
    </location>
</feature>
<dbReference type="RefSeq" id="WP_377406124.1">
    <property type="nucleotide sequence ID" value="NZ_JBHTFQ010000010.1"/>
</dbReference>
<feature type="compositionally biased region" description="Pro residues" evidence="1">
    <location>
        <begin position="69"/>
        <end position="89"/>
    </location>
</feature>
<gene>
    <name evidence="2" type="ORF">ACFQXB_16740</name>
</gene>
<organism evidence="2 3">
    <name type="scientific">Plastorhodobacter daqingensis</name>
    <dbReference type="NCBI Taxonomy" id="1387281"/>
    <lineage>
        <taxon>Bacteria</taxon>
        <taxon>Pseudomonadati</taxon>
        <taxon>Pseudomonadota</taxon>
        <taxon>Alphaproteobacteria</taxon>
        <taxon>Rhodobacterales</taxon>
        <taxon>Paracoccaceae</taxon>
        <taxon>Plastorhodobacter</taxon>
    </lineage>
</organism>
<comment type="caution">
    <text evidence="2">The sequence shown here is derived from an EMBL/GenBank/DDBJ whole genome shotgun (WGS) entry which is preliminary data.</text>
</comment>
<dbReference type="Proteomes" id="UP001596516">
    <property type="component" value="Unassembled WGS sequence"/>
</dbReference>
<accession>A0ABW2UNY9</accession>
<keyword evidence="3" id="KW-1185">Reference proteome</keyword>
<evidence type="ECO:0000313" key="2">
    <source>
        <dbReference type="EMBL" id="MFC7705830.1"/>
    </source>
</evidence>